<evidence type="ECO:0000313" key="1">
    <source>
        <dbReference type="EMBL" id="VDB97944.1"/>
    </source>
</evidence>
<evidence type="ECO:0000313" key="2">
    <source>
        <dbReference type="Proteomes" id="UP000294726"/>
    </source>
</evidence>
<dbReference type="EMBL" id="LR031358">
    <property type="protein sequence ID" value="VDB97944.1"/>
    <property type="molecule type" value="Genomic_DNA"/>
</dbReference>
<sequence>MSIYNYRLYHQQQLFKQTLTTNTIQILKHMKTKTVSDIPLYTLT</sequence>
<name>A0AAQ2UTL2_OENOE</name>
<organism evidence="1 2">
    <name type="scientific">Oenococcus oeni</name>
    <name type="common">Leuconostoc oenos</name>
    <dbReference type="NCBI Taxonomy" id="1247"/>
    <lineage>
        <taxon>Bacteria</taxon>
        <taxon>Bacillati</taxon>
        <taxon>Bacillota</taxon>
        <taxon>Bacilli</taxon>
        <taxon>Lactobacillales</taxon>
        <taxon>Lactobacillaceae</taxon>
        <taxon>Oenococcus</taxon>
    </lineage>
</organism>
<accession>A0AAQ2UTL2</accession>
<reference evidence="1 2" key="1">
    <citation type="submission" date="2018-08" db="EMBL/GenBank/DDBJ databases">
        <authorList>
            <person name="Lorentzen P. G. S. M."/>
        </authorList>
    </citation>
    <scope>NUCLEOTIDE SEQUENCE [LARGE SCALE GENOMIC DNA]</scope>
    <source>
        <strain evidence="1 2">CRBO_1381</strain>
    </source>
</reference>
<protein>
    <submittedName>
        <fullName evidence="1">Uncharacterized protein</fullName>
    </submittedName>
</protein>
<dbReference type="AlphaFoldDB" id="A0AAQ2UTL2"/>
<gene>
    <name evidence="1" type="ORF">OENI_0829</name>
</gene>
<proteinExistence type="predicted"/>
<dbReference type="Proteomes" id="UP000294726">
    <property type="component" value="Chromosome"/>
</dbReference>